<sequence length="1030" mass="110113">MNLSTHCIHRPVATLLLWLAVVVAGIAAWFQLPISALPTYDTPTISVQANLPGASPETMATSVATALEKQFSTIPGVNTITSTSSLGSTSLTLEFDPDRNIDAAAVDVQAALFRASRSLPKDMTSPPSYRKVNPADAAILLIGINSPSMSLADLNAYGDNLISPALSTINGVAQVQIFGQMRYAVRVSVDPEQLNTRGLSLTQVSDALQAANANAPVGQLDGKRQTLILRADANLKHAADFARVIIATRNGDPVRLGDVAKIEDSVEDLRTSAWINGERSIVLAVQRQPGANTVATIDAIRKMLPQLKAQMPASVNIQEVNDRSISIREAIHDVTLTMGLTIALVILVILLFLRRASATLIPSASLPVSLLGTFALMLALGFSLDNISLMGLTIAIGLVVDDAIVVLENIVRHVEEGMKPMDAAIKGAREVGFTVISISVSLVAVFIPIFFMPGTIGRLFHEFAVVVTLAIAVSAAVSLTLIPLFASRFLKHEAPDAKIPAWSRLFEAAFDKTLGGYARSLDWSLRHRGLIMLVALATVVGTVWLYLISPKGFFPQEDISQIQVTVEGPQDVSYPAMLNAQTRIAGKAQADPSVATVVFSVNSSNNGRMFITLKPRGKRPDMQTVLASLRKITAGSPGFNVYFRPVQNLSVGGRTSKSAYQYTLQSVHADELDQWGDKLLGALRQSSVLADVNTDAQKNGLQANVKIDHDKAQLLGVDTQALQDTLYAAYGGRQVSTIYDPEDSYQVIMELAPEARRDESALDKLYVASKAGTLVPVSAIAHIERERVTTAVNHQGQLPAVTLSFNLQPGKSLSDASAAIIDAQKQIGMPAYVFGAFAGEAAVFQSSQSSQLWLIVIAIAVIYVILGVLYESWIHPITILAGIPSAAIGAFLSLRIAGLELTFIAMVGILLLVGIVKKNAIMMIDFALESQRTQGLPPHEAIRQACVLRFRPIMMTTVAAIAGALPIALGLGAGAELRQPLGVAVVGGLLFSQLITLYVTPVLFLGFDALIHKLGGQGFTPEAVHDDDQR</sequence>
<keyword evidence="3" id="KW-1003">Cell membrane</keyword>
<gene>
    <name evidence="9" type="ORF">SAMN02745857_00714</name>
</gene>
<evidence type="ECO:0000256" key="5">
    <source>
        <dbReference type="ARBA" id="ARBA00022692"/>
    </source>
</evidence>
<feature type="transmembrane region" description="Helical" evidence="8">
    <location>
        <begin position="334"/>
        <end position="353"/>
    </location>
</feature>
<evidence type="ECO:0000256" key="4">
    <source>
        <dbReference type="ARBA" id="ARBA00022519"/>
    </source>
</evidence>
<dbReference type="FunFam" id="1.20.1640.10:FF:000001">
    <property type="entry name" value="Efflux pump membrane transporter"/>
    <property type="match status" value="1"/>
</dbReference>
<accession>A0A1W1X6J6</accession>
<keyword evidence="6 8" id="KW-1133">Transmembrane helix</keyword>
<dbReference type="Gene3D" id="3.30.2090.10">
    <property type="entry name" value="Multidrug efflux transporter AcrB TolC docking domain, DN and DC subdomains"/>
    <property type="match status" value="2"/>
</dbReference>
<evidence type="ECO:0000313" key="10">
    <source>
        <dbReference type="Proteomes" id="UP000192761"/>
    </source>
</evidence>
<dbReference type="Gene3D" id="3.30.70.1320">
    <property type="entry name" value="Multidrug efflux transporter AcrB pore domain like"/>
    <property type="match status" value="1"/>
</dbReference>
<feature type="transmembrane region" description="Helical" evidence="8">
    <location>
        <begin position="431"/>
        <end position="451"/>
    </location>
</feature>
<feature type="transmembrane region" description="Helical" evidence="8">
    <location>
        <begin position="529"/>
        <end position="547"/>
    </location>
</feature>
<organism evidence="9 10">
    <name type="scientific">Andreprevotia lacus DSM 23236</name>
    <dbReference type="NCBI Taxonomy" id="1121001"/>
    <lineage>
        <taxon>Bacteria</taxon>
        <taxon>Pseudomonadati</taxon>
        <taxon>Pseudomonadota</taxon>
        <taxon>Betaproteobacteria</taxon>
        <taxon>Neisseriales</taxon>
        <taxon>Chitinibacteraceae</taxon>
        <taxon>Andreprevotia</taxon>
    </lineage>
</organism>
<evidence type="ECO:0000256" key="6">
    <source>
        <dbReference type="ARBA" id="ARBA00022989"/>
    </source>
</evidence>
<dbReference type="EMBL" id="FWXD01000003">
    <property type="protein sequence ID" value="SMC19480.1"/>
    <property type="molecule type" value="Genomic_DNA"/>
</dbReference>
<feature type="transmembrane region" description="Helical" evidence="8">
    <location>
        <begin position="981"/>
        <end position="1007"/>
    </location>
</feature>
<feature type="transmembrane region" description="Helical" evidence="8">
    <location>
        <begin position="390"/>
        <end position="411"/>
    </location>
</feature>
<evidence type="ECO:0000256" key="3">
    <source>
        <dbReference type="ARBA" id="ARBA00022475"/>
    </source>
</evidence>
<keyword evidence="10" id="KW-1185">Reference proteome</keyword>
<dbReference type="Gene3D" id="1.20.1640.10">
    <property type="entry name" value="Multidrug efflux transporter AcrB transmembrane domain"/>
    <property type="match status" value="2"/>
</dbReference>
<proteinExistence type="predicted"/>
<keyword evidence="2" id="KW-0813">Transport</keyword>
<feature type="transmembrane region" description="Helical" evidence="8">
    <location>
        <begin position="12"/>
        <end position="32"/>
    </location>
</feature>
<dbReference type="GO" id="GO:0005886">
    <property type="term" value="C:plasma membrane"/>
    <property type="evidence" value="ECO:0007669"/>
    <property type="project" value="UniProtKB-SubCell"/>
</dbReference>
<dbReference type="Gene3D" id="3.30.70.1430">
    <property type="entry name" value="Multidrug efflux transporter AcrB pore domain"/>
    <property type="match status" value="2"/>
</dbReference>
<evidence type="ECO:0000256" key="7">
    <source>
        <dbReference type="ARBA" id="ARBA00023136"/>
    </source>
</evidence>
<dbReference type="OrthoDB" id="8764373at2"/>
<evidence type="ECO:0000256" key="1">
    <source>
        <dbReference type="ARBA" id="ARBA00004429"/>
    </source>
</evidence>
<feature type="transmembrane region" description="Helical" evidence="8">
    <location>
        <begin position="365"/>
        <end position="384"/>
    </location>
</feature>
<dbReference type="Gene3D" id="3.30.70.1440">
    <property type="entry name" value="Multidrug efflux transporter AcrB pore domain"/>
    <property type="match status" value="1"/>
</dbReference>
<dbReference type="SUPFAM" id="SSF82866">
    <property type="entry name" value="Multidrug efflux transporter AcrB transmembrane domain"/>
    <property type="match status" value="2"/>
</dbReference>
<protein>
    <submittedName>
        <fullName evidence="9">Hydrophobic/amphiphilic exporter-1, HAE1 family</fullName>
    </submittedName>
</protein>
<dbReference type="InterPro" id="IPR001036">
    <property type="entry name" value="Acrflvin-R"/>
</dbReference>
<dbReference type="GO" id="GO:0042910">
    <property type="term" value="F:xenobiotic transmembrane transporter activity"/>
    <property type="evidence" value="ECO:0007669"/>
    <property type="project" value="TreeGrafter"/>
</dbReference>
<feature type="transmembrane region" description="Helical" evidence="8">
    <location>
        <begin position="903"/>
        <end position="924"/>
    </location>
</feature>
<evidence type="ECO:0000256" key="8">
    <source>
        <dbReference type="SAM" id="Phobius"/>
    </source>
</evidence>
<feature type="transmembrane region" description="Helical" evidence="8">
    <location>
        <begin position="852"/>
        <end position="870"/>
    </location>
</feature>
<feature type="transmembrane region" description="Helical" evidence="8">
    <location>
        <begin position="953"/>
        <end position="975"/>
    </location>
</feature>
<evidence type="ECO:0000256" key="2">
    <source>
        <dbReference type="ARBA" id="ARBA00022448"/>
    </source>
</evidence>
<feature type="transmembrane region" description="Helical" evidence="8">
    <location>
        <begin position="463"/>
        <end position="486"/>
    </location>
</feature>
<dbReference type="AlphaFoldDB" id="A0A1W1X6J6"/>
<keyword evidence="5 8" id="KW-0812">Transmembrane</keyword>
<name>A0A1W1X6J6_9NEIS</name>
<dbReference type="InterPro" id="IPR027463">
    <property type="entry name" value="AcrB_DN_DC_subdom"/>
</dbReference>
<evidence type="ECO:0000313" key="9">
    <source>
        <dbReference type="EMBL" id="SMC19480.1"/>
    </source>
</evidence>
<keyword evidence="4" id="KW-0997">Cell inner membrane</keyword>
<dbReference type="PANTHER" id="PTHR32063">
    <property type="match status" value="1"/>
</dbReference>
<reference evidence="9 10" key="1">
    <citation type="submission" date="2017-04" db="EMBL/GenBank/DDBJ databases">
        <authorList>
            <person name="Afonso C.L."/>
            <person name="Miller P.J."/>
            <person name="Scott M.A."/>
            <person name="Spackman E."/>
            <person name="Goraichik I."/>
            <person name="Dimitrov K.M."/>
            <person name="Suarez D.L."/>
            <person name="Swayne D.E."/>
        </authorList>
    </citation>
    <scope>NUCLEOTIDE SEQUENCE [LARGE SCALE GENOMIC DNA]</scope>
    <source>
        <strain evidence="9 10">DSM 23236</strain>
    </source>
</reference>
<dbReference type="SUPFAM" id="SSF82693">
    <property type="entry name" value="Multidrug efflux transporter AcrB pore domain, PN1, PN2, PC1 and PC2 subdomains"/>
    <property type="match status" value="3"/>
</dbReference>
<dbReference type="SUPFAM" id="SSF82714">
    <property type="entry name" value="Multidrug efflux transporter AcrB TolC docking domain, DN and DC subdomains"/>
    <property type="match status" value="2"/>
</dbReference>
<dbReference type="Pfam" id="PF00873">
    <property type="entry name" value="ACR_tran"/>
    <property type="match status" value="1"/>
</dbReference>
<dbReference type="STRING" id="1121001.SAMN02745857_00714"/>
<dbReference type="PRINTS" id="PR00702">
    <property type="entry name" value="ACRIFLAVINRP"/>
</dbReference>
<dbReference type="PANTHER" id="PTHR32063:SF21">
    <property type="entry name" value="MULTIDRUG RESISTANCE PROTEIN MDTB"/>
    <property type="match status" value="1"/>
</dbReference>
<keyword evidence="7 8" id="KW-0472">Membrane</keyword>
<comment type="subcellular location">
    <subcellularLocation>
        <location evidence="1">Cell inner membrane</location>
        <topology evidence="1">Multi-pass membrane protein</topology>
    </subcellularLocation>
</comment>
<dbReference type="RefSeq" id="WP_084089169.1">
    <property type="nucleotide sequence ID" value="NZ_FWXD01000003.1"/>
</dbReference>
<dbReference type="Proteomes" id="UP000192761">
    <property type="component" value="Unassembled WGS sequence"/>
</dbReference>